<dbReference type="EMBL" id="JAPQKR010000005">
    <property type="protein sequence ID" value="KAJ5215528.1"/>
    <property type="molecule type" value="Genomic_DNA"/>
</dbReference>
<evidence type="ECO:0000313" key="2">
    <source>
        <dbReference type="EMBL" id="KAJ5215528.1"/>
    </source>
</evidence>
<protein>
    <submittedName>
        <fullName evidence="2">Uncharacterized protein</fullName>
    </submittedName>
</protein>
<dbReference type="InterPro" id="IPR009291">
    <property type="entry name" value="Vps62"/>
</dbReference>
<feature type="region of interest" description="Disordered" evidence="1">
    <location>
        <begin position="195"/>
        <end position="222"/>
    </location>
</feature>
<proteinExistence type="predicted"/>
<dbReference type="PANTHER" id="PTHR48172">
    <property type="match status" value="1"/>
</dbReference>
<evidence type="ECO:0000313" key="3">
    <source>
        <dbReference type="Proteomes" id="UP001150904"/>
    </source>
</evidence>
<reference evidence="2" key="2">
    <citation type="journal article" date="2023" name="IMA Fungus">
        <title>Comparative genomic study of the Penicillium genus elucidates a diverse pangenome and 15 lateral gene transfer events.</title>
        <authorList>
            <person name="Petersen C."/>
            <person name="Sorensen T."/>
            <person name="Nielsen M.R."/>
            <person name="Sondergaard T.E."/>
            <person name="Sorensen J.L."/>
            <person name="Fitzpatrick D.A."/>
            <person name="Frisvad J.C."/>
            <person name="Nielsen K.L."/>
        </authorList>
    </citation>
    <scope>NUCLEOTIDE SEQUENCE</scope>
    <source>
        <strain evidence="2">IBT 15544</strain>
    </source>
</reference>
<reference evidence="2" key="1">
    <citation type="submission" date="2022-12" db="EMBL/GenBank/DDBJ databases">
        <authorList>
            <person name="Petersen C."/>
        </authorList>
    </citation>
    <scope>NUCLEOTIDE SEQUENCE</scope>
    <source>
        <strain evidence="2">IBT 15544</strain>
    </source>
</reference>
<evidence type="ECO:0000256" key="1">
    <source>
        <dbReference type="SAM" id="MobiDB-lite"/>
    </source>
</evidence>
<keyword evidence="3" id="KW-1185">Reference proteome</keyword>
<dbReference type="OrthoDB" id="188042at2759"/>
<comment type="caution">
    <text evidence="2">The sequence shown here is derived from an EMBL/GenBank/DDBJ whole genome shotgun (WGS) entry which is preliminary data.</text>
</comment>
<name>A0A9W9NAL4_9EURO</name>
<dbReference type="Pfam" id="PF06101">
    <property type="entry name" value="Vps62"/>
    <property type="match status" value="1"/>
</dbReference>
<feature type="compositionally biased region" description="Basic and acidic residues" evidence="1">
    <location>
        <begin position="212"/>
        <end position="222"/>
    </location>
</feature>
<dbReference type="GeneID" id="83176298"/>
<dbReference type="AlphaFoldDB" id="A0A9W9NAL4"/>
<gene>
    <name evidence="2" type="ORF">N7498_001935</name>
</gene>
<organism evidence="2 3">
    <name type="scientific">Penicillium cinerascens</name>
    <dbReference type="NCBI Taxonomy" id="70096"/>
    <lineage>
        <taxon>Eukaryota</taxon>
        <taxon>Fungi</taxon>
        <taxon>Dikarya</taxon>
        <taxon>Ascomycota</taxon>
        <taxon>Pezizomycotina</taxon>
        <taxon>Eurotiomycetes</taxon>
        <taxon>Eurotiomycetidae</taxon>
        <taxon>Eurotiales</taxon>
        <taxon>Aspergillaceae</taxon>
        <taxon>Penicillium</taxon>
    </lineage>
</organism>
<dbReference type="RefSeq" id="XP_058311341.1">
    <property type="nucleotide sequence ID" value="XM_058448997.1"/>
</dbReference>
<dbReference type="Proteomes" id="UP001150904">
    <property type="component" value="Unassembled WGS sequence"/>
</dbReference>
<dbReference type="PANTHER" id="PTHR48172:SF2">
    <property type="entry name" value="VACUOLAR PROTEIN SORTING PROTEIN 62"/>
    <property type="match status" value="1"/>
</dbReference>
<sequence>MTRKAKATIVVLSTLILYLCINSLSRILKPTAFLWYEEDKEERSWIASSRFWLDRKSCRWLGVCGAAHFQTADAQFGHHSSSSLSGSNDTESEPWRSFWFSGVSNRSKWDAEEWARREIPGYVFDYAPLVHLYSGEQFWPGDIAEHLNHTNPMLNYTPVQTQWDHPTLKNLDDLNQWEGGRHVFLTTVDDVQSQPPWLEDEKNIPESDEETKESWADWDGRLDGKIPGDTELDCAKWFGLRNQKGEDKNKDSSQSHRLLKQELRKGYGGKEIQDPLQDTPTNQAGARSDAPAILLLMDKGNAVINMRFGNHIGNWEHCLVRFYDGQPKALFFSAHTAGEAYRYEAIEKIGQRPVIYSAKGSHAMYATAGVHEYILPWGLLHDVTDRGPLWDPLLNSHAYTYDFDNDALRASTFNPASPTEWFHFRGHWGDKFYQLSDSRQYRFAGQYHYVNGPLGPRFKHLNRRKVCQGPDSAPCVIKDWIGEDKRSPRWDSVGFGE</sequence>
<accession>A0A9W9NAL4</accession>